<evidence type="ECO:0000313" key="2">
    <source>
        <dbReference type="EMBL" id="AFV46142.1"/>
    </source>
</evidence>
<dbReference type="EMBL" id="JX454603">
    <property type="protein sequence ID" value="AFV46142.1"/>
    <property type="molecule type" value="Genomic_DNA"/>
</dbReference>
<dbReference type="InterPro" id="IPR001173">
    <property type="entry name" value="Glyco_trans_2-like"/>
</dbReference>
<dbReference type="AlphaFoldDB" id="K4P2X6"/>
<evidence type="ECO:0000259" key="1">
    <source>
        <dbReference type="Pfam" id="PF00535"/>
    </source>
</evidence>
<accession>K4P2X6</accession>
<dbReference type="PANTHER" id="PTHR43685:SF2">
    <property type="entry name" value="GLYCOSYLTRANSFERASE 2-LIKE DOMAIN-CONTAINING PROTEIN"/>
    <property type="match status" value="1"/>
</dbReference>
<reference evidence="2" key="1">
    <citation type="journal article" date="2013" name="Glycobiology">
        <title>The O-specific polysaccharide structure and gene cluster of serotype O:12 of the Yersinia pseudotuberculosis complex, and the identification of a novel L-quinovose biosynthesis gene.</title>
        <authorList>
            <person name="De Castro C."/>
            <person name="Kenyon J.J."/>
            <person name="Cunneen M.M."/>
            <person name="Molinaro A."/>
            <person name="Holst O."/>
            <person name="Skurnik M."/>
            <person name="Reeves P.R."/>
        </authorList>
    </citation>
    <scope>NUCLEOTIDE SEQUENCE</scope>
    <source>
        <strain evidence="2">MW864-2</strain>
    </source>
</reference>
<dbReference type="SUPFAM" id="SSF53448">
    <property type="entry name" value="Nucleotide-diphospho-sugar transferases"/>
    <property type="match status" value="1"/>
</dbReference>
<organism evidence="2">
    <name type="scientific">Yersinia similis</name>
    <dbReference type="NCBI Taxonomy" id="367190"/>
    <lineage>
        <taxon>Bacteria</taxon>
        <taxon>Pseudomonadati</taxon>
        <taxon>Pseudomonadota</taxon>
        <taxon>Gammaproteobacteria</taxon>
        <taxon>Enterobacterales</taxon>
        <taxon>Yersiniaceae</taxon>
        <taxon>Yersinia</taxon>
    </lineage>
</organism>
<proteinExistence type="predicted"/>
<sequence>MMKISIITATYNSERTISDTLSSLEKQTYLDVEYIIVDGASKDNTLTVISQNSTRVTKIISESDQGIYDALNKGIDLATGDIIGFLHSDDLLAYPGALSDIVETFEKQQCDAVYGDLQYVAKNDLNKVIRCWKSVFFNHEKMKYGWMPPHPTFYMKRDLYIRFGGFDLSYKISADYDSLTRYIINYKIKVAYLPKVIIKMRVGGISNRSLGSMLLKSKEDIQIMKLRGLFWPMSFLCKNLSKLPQFIK</sequence>
<dbReference type="InterPro" id="IPR050834">
    <property type="entry name" value="Glycosyltransf_2"/>
</dbReference>
<dbReference type="Pfam" id="PF00535">
    <property type="entry name" value="Glycos_transf_2"/>
    <property type="match status" value="1"/>
</dbReference>
<protein>
    <submittedName>
        <fullName evidence="2">WbyL</fullName>
    </submittedName>
</protein>
<dbReference type="CDD" id="cd06433">
    <property type="entry name" value="GT_2_WfgS_like"/>
    <property type="match status" value="1"/>
</dbReference>
<gene>
    <name evidence="2" type="primary">wbyL</name>
</gene>
<feature type="domain" description="Glycosyltransferase 2-like" evidence="1">
    <location>
        <begin position="5"/>
        <end position="130"/>
    </location>
</feature>
<dbReference type="PANTHER" id="PTHR43685">
    <property type="entry name" value="GLYCOSYLTRANSFERASE"/>
    <property type="match status" value="1"/>
</dbReference>
<name>K4P2X6_9GAMM</name>
<dbReference type="InterPro" id="IPR029044">
    <property type="entry name" value="Nucleotide-diphossugar_trans"/>
</dbReference>
<dbReference type="Gene3D" id="3.90.550.10">
    <property type="entry name" value="Spore Coat Polysaccharide Biosynthesis Protein SpsA, Chain A"/>
    <property type="match status" value="1"/>
</dbReference>